<organism evidence="1 2">
    <name type="scientific">Xenorhabdus nematophila (strain ATCC 19061 / DSM 3370 / CCUG 14189 / LMG 1036 / NCIMB 9965 / AN6)</name>
    <dbReference type="NCBI Taxonomy" id="406817"/>
    <lineage>
        <taxon>Bacteria</taxon>
        <taxon>Pseudomonadati</taxon>
        <taxon>Pseudomonadota</taxon>
        <taxon>Gammaproteobacteria</taxon>
        <taxon>Enterobacterales</taxon>
        <taxon>Morganellaceae</taxon>
        <taxon>Xenorhabdus</taxon>
    </lineage>
</organism>
<dbReference type="Proteomes" id="UP000008075">
    <property type="component" value="Chromosome"/>
</dbReference>
<dbReference type="EMBL" id="FN667742">
    <property type="protein sequence ID" value="CBJ91767.1"/>
    <property type="molecule type" value="Genomic_DNA"/>
</dbReference>
<evidence type="ECO:0000313" key="2">
    <source>
        <dbReference type="Proteomes" id="UP000008075"/>
    </source>
</evidence>
<reference evidence="1 2" key="1">
    <citation type="journal article" date="2011" name="PLoS ONE">
        <title>The entomopathogenic bacterial endosymbionts xenorhabdus and photorhabdus: convergent lifestyles from divergent genomes.</title>
        <authorList>
            <person name="Chaston J.M."/>
            <person name="Suen G."/>
            <person name="Tucker S.L."/>
            <person name="Andersen A.W."/>
            <person name="Bhasin A."/>
            <person name="Bode E."/>
            <person name="Bode H.B."/>
            <person name="Brachmann A.O."/>
            <person name="Cowles C.E."/>
            <person name="Cowles K.N."/>
            <person name="Darby C."/>
            <person name="de Leon L."/>
            <person name="Drace K."/>
            <person name="Du Z."/>
            <person name="Givaudan A."/>
            <person name="Herbert Tran E.E."/>
            <person name="Jewell K.A."/>
            <person name="Knack J.J."/>
            <person name="Krasomil-Osterfeld K.C."/>
            <person name="Kukor R."/>
            <person name="Lanois A."/>
            <person name="Latreille P."/>
            <person name="Leimgruber N.K."/>
            <person name="Lipke C.M."/>
            <person name="Liu R."/>
            <person name="Lu X."/>
            <person name="Martens E.C."/>
            <person name="Marri P.R."/>
            <person name="Medigue C."/>
            <person name="Menard M.L."/>
            <person name="Miller N.M."/>
            <person name="Morales-Soto N."/>
            <person name="Norton S."/>
            <person name="Ogier J.C."/>
            <person name="Orchard S.S."/>
            <person name="Park D."/>
            <person name="Park Y."/>
            <person name="Qurollo B.A."/>
            <person name="Sugar D.R."/>
            <person name="Richards G.R."/>
            <person name="Rouy Z."/>
            <person name="Slominski B."/>
            <person name="Slominski K."/>
            <person name="Snyder H."/>
            <person name="Tjaden B.C."/>
            <person name="van der Hoeven R."/>
            <person name="Welch R.D."/>
            <person name="Wheeler C."/>
            <person name="Xiang B."/>
            <person name="Barbazuk B."/>
            <person name="Gaudriault S."/>
            <person name="Goodner B."/>
            <person name="Slater S.C."/>
            <person name="Forst S."/>
            <person name="Goldman B.S."/>
            <person name="Goodrich-Blair H."/>
        </authorList>
    </citation>
    <scope>NUCLEOTIDE SEQUENCE [LARGE SCALE GENOMIC DNA]</scope>
    <source>
        <strain evidence="2">ATCC 19061 / DSM 3370 / CCUG 14189 / LMG 1036 / NCIMB 9965 / AN6</strain>
    </source>
</reference>
<sequence>MTIKNSGALVLIGMVIPLLKRRVNEAILRLLSSSHYLSQGDINSIIMFFIMKLLNRNKICS</sequence>
<proteinExistence type="predicted"/>
<dbReference type="KEGG" id="xne:XNC1_3736"/>
<keyword evidence="2" id="KW-1185">Reference proteome</keyword>
<protein>
    <submittedName>
        <fullName evidence="1">Uncharacterized protein</fullName>
    </submittedName>
</protein>
<evidence type="ECO:0000313" key="1">
    <source>
        <dbReference type="EMBL" id="CBJ91767.1"/>
    </source>
</evidence>
<dbReference type="STRING" id="406817.XNC1_3736"/>
<gene>
    <name evidence="1" type="ordered locus">XNC1_3736</name>
</gene>
<dbReference type="HOGENOM" id="CLU_3105485_0_0_6"/>
<name>D3VAZ2_XENNA</name>
<accession>D3VAZ2</accession>
<dbReference type="AlphaFoldDB" id="D3VAZ2"/>